<dbReference type="EMBL" id="CAJOBH010133549">
    <property type="protein sequence ID" value="CAF4770410.1"/>
    <property type="molecule type" value="Genomic_DNA"/>
</dbReference>
<keyword evidence="1" id="KW-0863">Zinc-finger</keyword>
<dbReference type="EMBL" id="CAJOBJ010186648">
    <property type="protein sequence ID" value="CAF4938619.1"/>
    <property type="molecule type" value="Genomic_DNA"/>
</dbReference>
<protein>
    <recommendedName>
        <fullName evidence="2">C3H1-type domain-containing protein</fullName>
    </recommendedName>
</protein>
<reference evidence="5" key="1">
    <citation type="submission" date="2021-02" db="EMBL/GenBank/DDBJ databases">
        <authorList>
            <person name="Nowell W R."/>
        </authorList>
    </citation>
    <scope>NUCLEOTIDE SEQUENCE</scope>
</reference>
<dbReference type="InterPro" id="IPR051101">
    <property type="entry name" value="ZC3H12/N4BP1_RNase_Reg"/>
</dbReference>
<dbReference type="GO" id="GO:0004521">
    <property type="term" value="F:RNA endonuclease activity"/>
    <property type="evidence" value="ECO:0007669"/>
    <property type="project" value="TreeGrafter"/>
</dbReference>
<organism evidence="5 6">
    <name type="scientific">Rotaria magnacalcarata</name>
    <dbReference type="NCBI Taxonomy" id="392030"/>
    <lineage>
        <taxon>Eukaryota</taxon>
        <taxon>Metazoa</taxon>
        <taxon>Spiralia</taxon>
        <taxon>Gnathifera</taxon>
        <taxon>Rotifera</taxon>
        <taxon>Eurotatoria</taxon>
        <taxon>Bdelloidea</taxon>
        <taxon>Philodinida</taxon>
        <taxon>Philodinidae</taxon>
        <taxon>Rotaria</taxon>
    </lineage>
</organism>
<gene>
    <name evidence="4" type="ORF">BYL167_LOCUS46891</name>
    <name evidence="3" type="ORF">GIL414_LOCUS38766</name>
    <name evidence="5" type="ORF">GIL414_LOCUS53696</name>
</gene>
<feature type="non-terminal residue" evidence="5">
    <location>
        <position position="1"/>
    </location>
</feature>
<dbReference type="Proteomes" id="UP000681720">
    <property type="component" value="Unassembled WGS sequence"/>
</dbReference>
<evidence type="ECO:0000313" key="6">
    <source>
        <dbReference type="Proteomes" id="UP000681720"/>
    </source>
</evidence>
<keyword evidence="1" id="KW-0479">Metal-binding</keyword>
<name>A0A8S3D7N1_9BILA</name>
<feature type="domain" description="C3H1-type" evidence="2">
    <location>
        <begin position="1"/>
        <end position="33"/>
    </location>
</feature>
<dbReference type="Proteomes" id="UP000681967">
    <property type="component" value="Unassembled WGS sequence"/>
</dbReference>
<dbReference type="InterPro" id="IPR000571">
    <property type="entry name" value="Znf_CCCH"/>
</dbReference>
<sequence>DDDGNDCETHFPLCPYGKKCTYGNKCKYFHIERRHQNQFSVSENLQMKARLEKTKIQHHLSTPAMMTNN</sequence>
<dbReference type="GO" id="GO:0005634">
    <property type="term" value="C:nucleus"/>
    <property type="evidence" value="ECO:0007669"/>
    <property type="project" value="TreeGrafter"/>
</dbReference>
<dbReference type="PROSITE" id="PS50103">
    <property type="entry name" value="ZF_C3H1"/>
    <property type="match status" value="1"/>
</dbReference>
<dbReference type="GO" id="GO:0036464">
    <property type="term" value="C:cytoplasmic ribonucleoprotein granule"/>
    <property type="evidence" value="ECO:0007669"/>
    <property type="project" value="TreeGrafter"/>
</dbReference>
<dbReference type="PANTHER" id="PTHR12876:SF35">
    <property type="entry name" value="LD08718P-RELATED"/>
    <property type="match status" value="1"/>
</dbReference>
<accession>A0A8S3D7N1</accession>
<feature type="zinc finger region" description="C3H1-type" evidence="1">
    <location>
        <begin position="1"/>
        <end position="33"/>
    </location>
</feature>
<evidence type="ECO:0000313" key="3">
    <source>
        <dbReference type="EMBL" id="CAF4597355.1"/>
    </source>
</evidence>
<proteinExistence type="predicted"/>
<comment type="caution">
    <text evidence="5">The sequence shown here is derived from an EMBL/GenBank/DDBJ whole genome shotgun (WGS) entry which is preliminary data.</text>
</comment>
<evidence type="ECO:0000259" key="2">
    <source>
        <dbReference type="PROSITE" id="PS50103"/>
    </source>
</evidence>
<dbReference type="PANTHER" id="PTHR12876">
    <property type="entry name" value="N4BP1-RELATED"/>
    <property type="match status" value="1"/>
</dbReference>
<dbReference type="AlphaFoldDB" id="A0A8S3D7N1"/>
<dbReference type="GO" id="GO:0003729">
    <property type="term" value="F:mRNA binding"/>
    <property type="evidence" value="ECO:0007669"/>
    <property type="project" value="TreeGrafter"/>
</dbReference>
<keyword evidence="1" id="KW-0862">Zinc</keyword>
<evidence type="ECO:0000313" key="5">
    <source>
        <dbReference type="EMBL" id="CAF4938619.1"/>
    </source>
</evidence>
<dbReference type="GO" id="GO:0008270">
    <property type="term" value="F:zinc ion binding"/>
    <property type="evidence" value="ECO:0007669"/>
    <property type="project" value="UniProtKB-KW"/>
</dbReference>
<feature type="non-terminal residue" evidence="5">
    <location>
        <position position="69"/>
    </location>
</feature>
<evidence type="ECO:0000256" key="1">
    <source>
        <dbReference type="PROSITE-ProRule" id="PRU00723"/>
    </source>
</evidence>
<evidence type="ECO:0000313" key="4">
    <source>
        <dbReference type="EMBL" id="CAF4770410.1"/>
    </source>
</evidence>
<dbReference type="EMBL" id="CAJOBJ010103138">
    <property type="protein sequence ID" value="CAF4597355.1"/>
    <property type="molecule type" value="Genomic_DNA"/>
</dbReference>